<dbReference type="AlphaFoldDB" id="A0A0D2NDF8"/>
<dbReference type="GO" id="GO:0031146">
    <property type="term" value="P:SCF-dependent proteasomal ubiquitin-dependent protein catabolic process"/>
    <property type="evidence" value="ECO:0007669"/>
    <property type="project" value="TreeGrafter"/>
</dbReference>
<dbReference type="SUPFAM" id="SSF52047">
    <property type="entry name" value="RNI-like"/>
    <property type="match status" value="1"/>
</dbReference>
<dbReference type="OrthoDB" id="541896at2759"/>
<evidence type="ECO:0000259" key="3">
    <source>
        <dbReference type="Pfam" id="PF25372"/>
    </source>
</evidence>
<keyword evidence="5" id="KW-1185">Reference proteome</keyword>
<feature type="domain" description="F-box/LRR-repeat protein 15-like leucin rich repeat" evidence="3">
    <location>
        <begin position="371"/>
        <end position="525"/>
    </location>
</feature>
<evidence type="ECO:0000313" key="4">
    <source>
        <dbReference type="EMBL" id="KIZ03361.1"/>
    </source>
</evidence>
<comment type="subcellular location">
    <subcellularLocation>
        <location evidence="1">Cytoplasm</location>
        <location evidence="1">Cytoskeleton</location>
        <location evidence="1">Cilium axoneme</location>
    </subcellularLocation>
</comment>
<evidence type="ECO:0000313" key="5">
    <source>
        <dbReference type="Proteomes" id="UP000054498"/>
    </source>
</evidence>
<dbReference type="RefSeq" id="XP_013902380.1">
    <property type="nucleotide sequence ID" value="XM_014046926.1"/>
</dbReference>
<gene>
    <name evidence="4" type="ORF">MNEG_4598</name>
</gene>
<dbReference type="EMBL" id="KK100866">
    <property type="protein sequence ID" value="KIZ03361.1"/>
    <property type="molecule type" value="Genomic_DNA"/>
</dbReference>
<proteinExistence type="predicted"/>
<dbReference type="Proteomes" id="UP000054498">
    <property type="component" value="Unassembled WGS sequence"/>
</dbReference>
<accession>A0A0D2NDF8</accession>
<dbReference type="Gene3D" id="3.80.10.10">
    <property type="entry name" value="Ribonuclease Inhibitor"/>
    <property type="match status" value="1"/>
</dbReference>
<dbReference type="InterPro" id="IPR057207">
    <property type="entry name" value="FBXL15_LRR"/>
</dbReference>
<dbReference type="KEGG" id="mng:MNEG_4598"/>
<dbReference type="PANTHER" id="PTHR13318">
    <property type="entry name" value="PARTNER OF PAIRED, ISOFORM B-RELATED"/>
    <property type="match status" value="1"/>
</dbReference>
<dbReference type="GeneID" id="25737475"/>
<dbReference type="InterPro" id="IPR032675">
    <property type="entry name" value="LRR_dom_sf"/>
</dbReference>
<evidence type="ECO:0000256" key="2">
    <source>
        <dbReference type="SAM" id="MobiDB-lite"/>
    </source>
</evidence>
<dbReference type="InterPro" id="IPR006553">
    <property type="entry name" value="Leu-rich_rpt_Cys-con_subtyp"/>
</dbReference>
<dbReference type="SMART" id="SM00367">
    <property type="entry name" value="LRR_CC"/>
    <property type="match status" value="3"/>
</dbReference>
<reference evidence="4 5" key="1">
    <citation type="journal article" date="2013" name="BMC Genomics">
        <title>Reconstruction of the lipid metabolism for the microalga Monoraphidium neglectum from its genome sequence reveals characteristics suitable for biofuel production.</title>
        <authorList>
            <person name="Bogen C."/>
            <person name="Al-Dilaimi A."/>
            <person name="Albersmeier A."/>
            <person name="Wichmann J."/>
            <person name="Grundmann M."/>
            <person name="Rupp O."/>
            <person name="Lauersen K.J."/>
            <person name="Blifernez-Klassen O."/>
            <person name="Kalinowski J."/>
            <person name="Goesmann A."/>
            <person name="Mussgnug J.H."/>
            <person name="Kruse O."/>
        </authorList>
    </citation>
    <scope>NUCLEOTIDE SEQUENCE [LARGE SCALE GENOMIC DNA]</scope>
    <source>
        <strain evidence="4 5">SAG 48.87</strain>
    </source>
</reference>
<name>A0A0D2NDF8_9CHLO</name>
<evidence type="ECO:0000256" key="1">
    <source>
        <dbReference type="ARBA" id="ARBA00004430"/>
    </source>
</evidence>
<sequence length="541" mass="54578">MLWTEGTAALAVQLHVDELLLALLRPDTPQAVLVDVLGALEALAEHAAGREALQRCGLAAAINAALRDGWLERQLLFAGAVRRLALVLADLPAAAEGMHARLPGISKVVLQLPNSCSAADGSGDLDLMRLHAFAHGAAPHLAHLHTLEVEGKLRGPALAGLARLAAAAPGIQRLRLPGLRLGGGGGARRSSGGGGGGGARRSSGSGGGGGGGGAGGQGRRLCGVGGGGSCGGGEAGAAHSGRDARFLCGILDALPGLVELDLGSAARGAAPGARPTGAAPLPLPVLRRIAWLRRLEVLSADASLARDGRCAAALLESLPLLRRLVLSLVASCVQSGADEGPQHLAPRHELAAVFPALRSLYLKRGGDDELRLAAGCGARLEALVMHGAPRASDAGLALLAGCRGLARLQVEGAPRLGDGGFAALFAAPAPGLQHLALHGVPGLTDDGLLAATAMCRRLASVSLACCPGLTDKTLARLGRMERLSHAQLVRLGPGVTSEGVRALAAAPAMATVHVVGCCGVRTRGCTEHRRSVRVHVDGEDV</sequence>
<feature type="region of interest" description="Disordered" evidence="2">
    <location>
        <begin position="182"/>
        <end position="216"/>
    </location>
</feature>
<dbReference type="GO" id="GO:0005930">
    <property type="term" value="C:axoneme"/>
    <property type="evidence" value="ECO:0007669"/>
    <property type="project" value="UniProtKB-SubCell"/>
</dbReference>
<dbReference type="PANTHER" id="PTHR13318:SF190">
    <property type="entry name" value="PARTNER OF PAIRED, ISOFORM B"/>
    <property type="match status" value="1"/>
</dbReference>
<organism evidence="4 5">
    <name type="scientific">Monoraphidium neglectum</name>
    <dbReference type="NCBI Taxonomy" id="145388"/>
    <lineage>
        <taxon>Eukaryota</taxon>
        <taxon>Viridiplantae</taxon>
        <taxon>Chlorophyta</taxon>
        <taxon>core chlorophytes</taxon>
        <taxon>Chlorophyceae</taxon>
        <taxon>CS clade</taxon>
        <taxon>Sphaeropleales</taxon>
        <taxon>Selenastraceae</taxon>
        <taxon>Monoraphidium</taxon>
    </lineage>
</organism>
<dbReference type="GO" id="GO:0019005">
    <property type="term" value="C:SCF ubiquitin ligase complex"/>
    <property type="evidence" value="ECO:0007669"/>
    <property type="project" value="TreeGrafter"/>
</dbReference>
<dbReference type="Pfam" id="PF25372">
    <property type="entry name" value="DUF7885"/>
    <property type="match status" value="1"/>
</dbReference>
<protein>
    <recommendedName>
        <fullName evidence="3">F-box/LRR-repeat protein 15-like leucin rich repeat domain-containing protein</fullName>
    </recommendedName>
</protein>
<dbReference type="STRING" id="145388.A0A0D2NDF8"/>